<name>A0AAE0KQ43_9CHLO</name>
<proteinExistence type="predicted"/>
<protein>
    <submittedName>
        <fullName evidence="1">Uncharacterized protein</fullName>
    </submittedName>
</protein>
<sequence length="146" mass="15897">MDFNADAFATGPCSLSDNDVDFSVNAPAIRRGSHGDTALQPSPPALSRCIEDIADYMRRLATQARGRRATMPYAICYDWLTLLLSNIDVCLRPPKPGGGIHTTCHMYNHLLISPNTTSSAATHHALPHRSALRTQLDSVNVINNTP</sequence>
<organism evidence="1 2">
    <name type="scientific">Cymbomonas tetramitiformis</name>
    <dbReference type="NCBI Taxonomy" id="36881"/>
    <lineage>
        <taxon>Eukaryota</taxon>
        <taxon>Viridiplantae</taxon>
        <taxon>Chlorophyta</taxon>
        <taxon>Pyramimonadophyceae</taxon>
        <taxon>Pyramimonadales</taxon>
        <taxon>Pyramimonadaceae</taxon>
        <taxon>Cymbomonas</taxon>
    </lineage>
</organism>
<dbReference type="AlphaFoldDB" id="A0AAE0KQ43"/>
<accession>A0AAE0KQ43</accession>
<dbReference type="Proteomes" id="UP001190700">
    <property type="component" value="Unassembled WGS sequence"/>
</dbReference>
<keyword evidence="2" id="KW-1185">Reference proteome</keyword>
<comment type="caution">
    <text evidence="1">The sequence shown here is derived from an EMBL/GenBank/DDBJ whole genome shotgun (WGS) entry which is preliminary data.</text>
</comment>
<reference evidence="1 2" key="1">
    <citation type="journal article" date="2015" name="Genome Biol. Evol.">
        <title>Comparative Genomics of a Bacterivorous Green Alga Reveals Evolutionary Causalities and Consequences of Phago-Mixotrophic Mode of Nutrition.</title>
        <authorList>
            <person name="Burns J.A."/>
            <person name="Paasch A."/>
            <person name="Narechania A."/>
            <person name="Kim E."/>
        </authorList>
    </citation>
    <scope>NUCLEOTIDE SEQUENCE [LARGE SCALE GENOMIC DNA]</scope>
    <source>
        <strain evidence="1 2">PLY_AMNH</strain>
    </source>
</reference>
<evidence type="ECO:0000313" key="2">
    <source>
        <dbReference type="Proteomes" id="UP001190700"/>
    </source>
</evidence>
<dbReference type="EMBL" id="LGRX02021767">
    <property type="protein sequence ID" value="KAK3256324.1"/>
    <property type="molecule type" value="Genomic_DNA"/>
</dbReference>
<gene>
    <name evidence="1" type="ORF">CYMTET_34533</name>
</gene>
<evidence type="ECO:0000313" key="1">
    <source>
        <dbReference type="EMBL" id="KAK3256324.1"/>
    </source>
</evidence>